<evidence type="ECO:0000256" key="10">
    <source>
        <dbReference type="SAM" id="MobiDB-lite"/>
    </source>
</evidence>
<evidence type="ECO:0000313" key="13">
    <source>
        <dbReference type="EMBL" id="PFX28839.1"/>
    </source>
</evidence>
<evidence type="ECO:0000256" key="4">
    <source>
        <dbReference type="ARBA" id="ARBA00022729"/>
    </source>
</evidence>
<evidence type="ECO:0000256" key="11">
    <source>
        <dbReference type="SAM" id="Phobius"/>
    </source>
</evidence>
<evidence type="ECO:0000256" key="5">
    <source>
        <dbReference type="ARBA" id="ARBA00022989"/>
    </source>
</evidence>
<keyword evidence="14" id="KW-1185">Reference proteome</keyword>
<feature type="disulfide bond" evidence="8">
    <location>
        <begin position="634"/>
        <end position="647"/>
    </location>
</feature>
<dbReference type="GO" id="GO:0005509">
    <property type="term" value="F:calcium ion binding"/>
    <property type="evidence" value="ECO:0007669"/>
    <property type="project" value="InterPro"/>
</dbReference>
<name>A0A2B4SI96_STYPI</name>
<reference evidence="14" key="1">
    <citation type="journal article" date="2017" name="bioRxiv">
        <title>Comparative analysis of the genomes of Stylophora pistillata and Acropora digitifera provides evidence for extensive differences between species of corals.</title>
        <authorList>
            <person name="Voolstra C.R."/>
            <person name="Li Y."/>
            <person name="Liew Y.J."/>
            <person name="Baumgarten S."/>
            <person name="Zoccola D."/>
            <person name="Flot J.-F."/>
            <person name="Tambutte S."/>
            <person name="Allemand D."/>
            <person name="Aranda M."/>
        </authorList>
    </citation>
    <scope>NUCLEOTIDE SEQUENCE [LARGE SCALE GENOMIC DNA]</scope>
</reference>
<evidence type="ECO:0000256" key="6">
    <source>
        <dbReference type="ARBA" id="ARBA00023136"/>
    </source>
</evidence>
<dbReference type="AlphaFoldDB" id="A0A2B4SI96"/>
<feature type="transmembrane region" description="Helical" evidence="11">
    <location>
        <begin position="546"/>
        <end position="565"/>
    </location>
</feature>
<evidence type="ECO:0000313" key="14">
    <source>
        <dbReference type="Proteomes" id="UP000225706"/>
    </source>
</evidence>
<feature type="domain" description="PLAT" evidence="12">
    <location>
        <begin position="72"/>
        <end position="189"/>
    </location>
</feature>
<proteinExistence type="inferred from homology"/>
<evidence type="ECO:0000256" key="9">
    <source>
        <dbReference type="PROSITE-ProRule" id="PRU00152"/>
    </source>
</evidence>
<dbReference type="PRINTS" id="PR01433">
    <property type="entry name" value="POLYCYSTIN2"/>
</dbReference>
<feature type="transmembrane region" description="Helical" evidence="11">
    <location>
        <begin position="789"/>
        <end position="807"/>
    </location>
</feature>
<dbReference type="InterPro" id="IPR001024">
    <property type="entry name" value="PLAT/LH2_dom"/>
</dbReference>
<keyword evidence="6 11" id="KW-0472">Membrane</keyword>
<dbReference type="InterPro" id="IPR036392">
    <property type="entry name" value="PLAT/LH2_dom_sf"/>
</dbReference>
<dbReference type="SMART" id="SM00308">
    <property type="entry name" value="LH2"/>
    <property type="match status" value="1"/>
</dbReference>
<evidence type="ECO:0000256" key="3">
    <source>
        <dbReference type="ARBA" id="ARBA00022692"/>
    </source>
</evidence>
<dbReference type="PANTHER" id="PTHR10877">
    <property type="entry name" value="POLYCYSTIN FAMILY MEMBER"/>
    <property type="match status" value="1"/>
</dbReference>
<dbReference type="EMBL" id="LSMT01000076">
    <property type="protein sequence ID" value="PFX28839.1"/>
    <property type="molecule type" value="Genomic_DNA"/>
</dbReference>
<evidence type="ECO:0000256" key="1">
    <source>
        <dbReference type="ARBA" id="ARBA00004141"/>
    </source>
</evidence>
<dbReference type="GO" id="GO:0016020">
    <property type="term" value="C:membrane"/>
    <property type="evidence" value="ECO:0007669"/>
    <property type="project" value="UniProtKB-SubCell"/>
</dbReference>
<dbReference type="InterPro" id="IPR013122">
    <property type="entry name" value="PKD1_2_channel"/>
</dbReference>
<dbReference type="GO" id="GO:0005262">
    <property type="term" value="F:calcium channel activity"/>
    <property type="evidence" value="ECO:0007669"/>
    <property type="project" value="TreeGrafter"/>
</dbReference>
<dbReference type="InterPro" id="IPR046791">
    <property type="entry name" value="Polycystin_dom"/>
</dbReference>
<feature type="transmembrane region" description="Helical" evidence="11">
    <location>
        <begin position="24"/>
        <end position="46"/>
    </location>
</feature>
<comment type="subcellular location">
    <subcellularLocation>
        <location evidence="1">Membrane</location>
        <topology evidence="1">Multi-pass membrane protein</topology>
    </subcellularLocation>
</comment>
<evidence type="ECO:0000256" key="8">
    <source>
        <dbReference type="PIRSR" id="PIRSR603915-2"/>
    </source>
</evidence>
<dbReference type="Pfam" id="PF20519">
    <property type="entry name" value="Polycystin_dom"/>
    <property type="match status" value="1"/>
</dbReference>
<dbReference type="Pfam" id="PF08016">
    <property type="entry name" value="PKD_channel"/>
    <property type="match status" value="1"/>
</dbReference>
<protein>
    <submittedName>
        <fullName evidence="13">Polycystic kidney disease protein 1-like 2</fullName>
    </submittedName>
</protein>
<organism evidence="13 14">
    <name type="scientific">Stylophora pistillata</name>
    <name type="common">Smooth cauliflower coral</name>
    <dbReference type="NCBI Taxonomy" id="50429"/>
    <lineage>
        <taxon>Eukaryota</taxon>
        <taxon>Metazoa</taxon>
        <taxon>Cnidaria</taxon>
        <taxon>Anthozoa</taxon>
        <taxon>Hexacorallia</taxon>
        <taxon>Scleractinia</taxon>
        <taxon>Astrocoeniina</taxon>
        <taxon>Pocilloporidae</taxon>
        <taxon>Stylophora</taxon>
    </lineage>
</organism>
<feature type="transmembrane region" description="Helical" evidence="11">
    <location>
        <begin position="277"/>
        <end position="299"/>
    </location>
</feature>
<feature type="transmembrane region" description="Helical" evidence="11">
    <location>
        <begin position="916"/>
        <end position="935"/>
    </location>
</feature>
<evidence type="ECO:0000259" key="12">
    <source>
        <dbReference type="PROSITE" id="PS50095"/>
    </source>
</evidence>
<dbReference type="SUPFAM" id="SSF49723">
    <property type="entry name" value="Lipase/lipooxygenase domain (PLAT/LH2 domain)"/>
    <property type="match status" value="1"/>
</dbReference>
<comment type="similarity">
    <text evidence="2">Belongs to the polycystin family.</text>
</comment>
<dbReference type="InterPro" id="IPR003915">
    <property type="entry name" value="PKD_2"/>
</dbReference>
<keyword evidence="7" id="KW-0325">Glycoprotein</keyword>
<comment type="caution">
    <text evidence="9">Lacks conserved residue(s) required for the propagation of feature annotation.</text>
</comment>
<dbReference type="PROSITE" id="PS50095">
    <property type="entry name" value="PLAT"/>
    <property type="match status" value="1"/>
</dbReference>
<feature type="region of interest" description="Disordered" evidence="10">
    <location>
        <begin position="509"/>
        <end position="537"/>
    </location>
</feature>
<evidence type="ECO:0000256" key="7">
    <source>
        <dbReference type="ARBA" id="ARBA00023180"/>
    </source>
</evidence>
<feature type="transmembrane region" description="Helical" evidence="11">
    <location>
        <begin position="981"/>
        <end position="1006"/>
    </location>
</feature>
<keyword evidence="4" id="KW-0732">Signal</keyword>
<dbReference type="Pfam" id="PF01477">
    <property type="entry name" value="PLAT"/>
    <property type="match status" value="1"/>
</dbReference>
<feature type="transmembrane region" description="Helical" evidence="11">
    <location>
        <begin position="237"/>
        <end position="257"/>
    </location>
</feature>
<keyword evidence="3 11" id="KW-0812">Transmembrane</keyword>
<dbReference type="OrthoDB" id="10264154at2759"/>
<feature type="transmembrane region" description="Helical" evidence="11">
    <location>
        <begin position="876"/>
        <end position="896"/>
    </location>
</feature>
<keyword evidence="5 11" id="KW-1133">Transmembrane helix</keyword>
<feature type="transmembrane region" description="Helical" evidence="11">
    <location>
        <begin position="819"/>
        <end position="844"/>
    </location>
</feature>
<gene>
    <name evidence="13" type="primary">PKD1L2</name>
    <name evidence="13" type="ORF">AWC38_SpisGene6405</name>
</gene>
<evidence type="ECO:0000256" key="2">
    <source>
        <dbReference type="ARBA" id="ARBA00007200"/>
    </source>
</evidence>
<dbReference type="Proteomes" id="UP000225706">
    <property type="component" value="Unassembled WGS sequence"/>
</dbReference>
<accession>A0A2B4SI96</accession>
<sequence length="1121" mass="128788">MDTTTNESSGVELEAPAEKPENEMIFVFLGVVTTTMVFIILGTLYARKKDRKEEEICGVTVIPQRSIHRCPHYYLLMFYTGAGRHSSTTANVFCRIYGNRHKTKPIILRDPDRPLFQPSSTSSFLVTLNSSLDQIREIHIWHDISGPHPPWFLEGVIVCHLNTNVTWYFEANRWLDVSTGSKEVECKLKPIPRKVLLGFITMFEGKFDDNLKKKHIWLSLLYKSNGKTFSKFQKMSCCLAVTGIFKLVSIAMVNTTQTLFSNSFIRLGPWKLILGDVQRALVCCGIAFVYRLLIQILFLNSQQNSRMALGDKNVEGYIRDRLQEINSTIFLDETIKADEDECPDSHSDVGNENTTTSDDSTCGIHLEFSNYQELQSETGVEENIQFNDENCHLALDPYENQSVVGSYGNVFSNKARDLEDLVDILGHLSEDEDLFRILDENSHVFRGRLNDGFARDHGSSEGLEEGCWNSVTEEFKTSDTPAGDKIKEDLVNELEGKVWVNEEQETTYYADEIDENDGEPVPSPPTQEEIQKAQEDAGKDRELEDVLKMLCFNILFLVLLIFISLGNRDSSSYPVNNTKSFWKWLANYTIPVLLCEPLEGTLSKGRRHFLADGYNYLLGTAILRQKRIKAGASCHIAGSVKHFFPKCTPVFLNERNEDTNNYSHKWNKGTMSLLNQTFTSPWKYLSGVESETAYTTWGRSGRAFGGGGYIAYLGTELTVAIDLLHSLEAHQWVDDLTRVVFLEFSVYNVNVNILSAVIFSVEFSSFGGAFPRFDMYSFRLYRYFTPLQFVYLVSEMIFVVFVVQLIYRVGSLIYRDRWSYFRSVWNFTDIFLILFSLVTIALYACRASHLNHAIEALRQNPDTFYGFLTVAFYDDYIAYFSCLIVLIPTIQFLKFLKFNKSFMIFYNTLSRIRGDISGFAFVFFVSIMCFTYWAYSMLKTVAEIFSTFTATFHSMIAMLLGKFSFRLLSPGQAVTSEVGPIFTYTFTCVNVFFILNIILTIITIGFTEAREEERFQQSEYEIVTFIIDYLKGILGLLRPYIPPPPQIQTPPREKHYTYFQWKLCTRYFIRSQCPRLLKFANKIYSEDFVDELELLANLLSMPQSRELLCERAFGRQECDLD</sequence>
<dbReference type="InterPro" id="IPR051223">
    <property type="entry name" value="Polycystin"/>
</dbReference>
<comment type="caution">
    <text evidence="13">The sequence shown here is derived from an EMBL/GenBank/DDBJ whole genome shotgun (WGS) entry which is preliminary data.</text>
</comment>
<dbReference type="PANTHER" id="PTHR10877:SF150">
    <property type="entry name" value="REJ DOMAIN-CONTAINING PROTEIN"/>
    <property type="match status" value="1"/>
</dbReference>
<dbReference type="Gene3D" id="2.60.60.20">
    <property type="entry name" value="PLAT/LH2 domain"/>
    <property type="match status" value="1"/>
</dbReference>
<feature type="transmembrane region" description="Helical" evidence="11">
    <location>
        <begin position="746"/>
        <end position="769"/>
    </location>
</feature>
<dbReference type="GO" id="GO:0050982">
    <property type="term" value="P:detection of mechanical stimulus"/>
    <property type="evidence" value="ECO:0007669"/>
    <property type="project" value="TreeGrafter"/>
</dbReference>